<dbReference type="EMBL" id="CP093442">
    <property type="protein sequence ID" value="UOF02553.1"/>
    <property type="molecule type" value="Genomic_DNA"/>
</dbReference>
<proteinExistence type="predicted"/>
<dbReference type="Proteomes" id="UP000830116">
    <property type="component" value="Chromosome"/>
</dbReference>
<evidence type="ECO:0000313" key="2">
    <source>
        <dbReference type="EMBL" id="UOF02553.1"/>
    </source>
</evidence>
<organism evidence="2 3">
    <name type="scientific">Bdellovibrio reynosensis</name>
    <dbReference type="NCBI Taxonomy" id="2835041"/>
    <lineage>
        <taxon>Bacteria</taxon>
        <taxon>Pseudomonadati</taxon>
        <taxon>Bdellovibrionota</taxon>
        <taxon>Bdellovibrionia</taxon>
        <taxon>Bdellovibrionales</taxon>
        <taxon>Pseudobdellovibrionaceae</taxon>
        <taxon>Bdellovibrio</taxon>
    </lineage>
</organism>
<dbReference type="RefSeq" id="WP_243540183.1">
    <property type="nucleotide sequence ID" value="NZ_CP093442.1"/>
</dbReference>
<keyword evidence="1" id="KW-0732">Signal</keyword>
<accession>A0ABY4CCI4</accession>
<reference evidence="2" key="1">
    <citation type="submission" date="2022-03" db="EMBL/GenBank/DDBJ databases">
        <title>Genome Identification and Characterization of new species Bdellovibrio reynosense LBG001 sp. nov. from a Mexico soil sample.</title>
        <authorList>
            <person name="Camilli A."/>
            <person name="Ajao Y."/>
            <person name="Guo X."/>
        </authorList>
    </citation>
    <scope>NUCLEOTIDE SEQUENCE</scope>
    <source>
        <strain evidence="2">LBG001</strain>
    </source>
</reference>
<feature type="chain" id="PRO_5047233121" evidence="1">
    <location>
        <begin position="20"/>
        <end position="205"/>
    </location>
</feature>
<sequence length="205" mass="23303">MKKLIIAALIMANPALVYAENRPNPPAKNSDVYDISDYDSFNPYFSKEELRIIRELALQEPQYKSSEDHDKKIVVVTETEDSLGPVTVFGFSEKEVLAMDNDPQGAACSDKHNQGDISNRWCHAYFVKLVDTYLRKQGLNKNLSALLAASIFVPKEFLYDKNPSASDLVIAEYEVFNRFGTKQNTRLTVSLFGDKTVFLTFQKRF</sequence>
<gene>
    <name evidence="2" type="ORF">MNR06_06255</name>
</gene>
<name>A0ABY4CCI4_9BACT</name>
<evidence type="ECO:0000313" key="3">
    <source>
        <dbReference type="Proteomes" id="UP000830116"/>
    </source>
</evidence>
<keyword evidence="3" id="KW-1185">Reference proteome</keyword>
<feature type="signal peptide" evidence="1">
    <location>
        <begin position="1"/>
        <end position="19"/>
    </location>
</feature>
<protein>
    <submittedName>
        <fullName evidence="2">Uncharacterized protein</fullName>
    </submittedName>
</protein>
<evidence type="ECO:0000256" key="1">
    <source>
        <dbReference type="SAM" id="SignalP"/>
    </source>
</evidence>